<accession>W4UWW5</accession>
<dbReference type="InterPro" id="IPR029039">
    <property type="entry name" value="Flavoprotein-like_sf"/>
</dbReference>
<dbReference type="Proteomes" id="UP000019131">
    <property type="component" value="Unassembled WGS sequence"/>
</dbReference>
<dbReference type="SUPFAM" id="SSF52218">
    <property type="entry name" value="Flavoproteins"/>
    <property type="match status" value="1"/>
</dbReference>
<dbReference type="STRING" id="1445607.JCM10512_3851"/>
<evidence type="ECO:0000313" key="4">
    <source>
        <dbReference type="EMBL" id="GAE85421.1"/>
    </source>
</evidence>
<dbReference type="PANTHER" id="PTHR43278:SF4">
    <property type="entry name" value="NAD(P)H-DEPENDENT FMN-CONTAINING OXIDOREDUCTASE YWQN-RELATED"/>
    <property type="match status" value="1"/>
</dbReference>
<evidence type="ECO:0000256" key="2">
    <source>
        <dbReference type="ARBA" id="ARBA00022643"/>
    </source>
</evidence>
<organism evidence="4 5">
    <name type="scientific">Bacteroides reticulotermitis JCM 10512</name>
    <dbReference type="NCBI Taxonomy" id="1445607"/>
    <lineage>
        <taxon>Bacteria</taxon>
        <taxon>Pseudomonadati</taxon>
        <taxon>Bacteroidota</taxon>
        <taxon>Bacteroidia</taxon>
        <taxon>Bacteroidales</taxon>
        <taxon>Bacteroidaceae</taxon>
        <taxon>Bacteroides</taxon>
    </lineage>
</organism>
<dbReference type="EMBL" id="BAIV01000026">
    <property type="protein sequence ID" value="GAE85421.1"/>
    <property type="molecule type" value="Genomic_DNA"/>
</dbReference>
<reference evidence="4 5" key="1">
    <citation type="journal article" date="2014" name="Genome Announc.">
        <title>Draft Genome Sequence of Bacteroides reticulotermitis Strain JCM 10512T, Isolated from the Gut of a Termite.</title>
        <authorList>
            <person name="Yuki M."/>
            <person name="Oshima K."/>
            <person name="Suda W."/>
            <person name="Sakamoto M."/>
            <person name="Iida T."/>
            <person name="Hattori M."/>
            <person name="Ohkuma M."/>
        </authorList>
    </citation>
    <scope>NUCLEOTIDE SEQUENCE [LARGE SCALE GENOMIC DNA]</scope>
    <source>
        <strain evidence="4 5">JCM 10512</strain>
    </source>
</reference>
<dbReference type="GO" id="GO:0016491">
    <property type="term" value="F:oxidoreductase activity"/>
    <property type="evidence" value="ECO:0007669"/>
    <property type="project" value="InterPro"/>
</dbReference>
<evidence type="ECO:0000259" key="3">
    <source>
        <dbReference type="Pfam" id="PF03358"/>
    </source>
</evidence>
<dbReference type="Gene3D" id="3.40.50.360">
    <property type="match status" value="1"/>
</dbReference>
<keyword evidence="2" id="KW-0288">FMN</keyword>
<evidence type="ECO:0000256" key="1">
    <source>
        <dbReference type="ARBA" id="ARBA00022630"/>
    </source>
</evidence>
<dbReference type="AlphaFoldDB" id="W4UWW5"/>
<comment type="caution">
    <text evidence="4">The sequence shown here is derived from an EMBL/GenBank/DDBJ whole genome shotgun (WGS) entry which is preliminary data.</text>
</comment>
<protein>
    <submittedName>
        <fullName evidence="4">Iron-sulfur flavoprotein</fullName>
    </submittedName>
</protein>
<keyword evidence="1" id="KW-0285">Flavoprotein</keyword>
<evidence type="ECO:0000313" key="5">
    <source>
        <dbReference type="Proteomes" id="UP000019131"/>
    </source>
</evidence>
<dbReference type="PANTHER" id="PTHR43278">
    <property type="entry name" value="NAD(P)H-DEPENDENT FMN-CONTAINING OXIDOREDUCTASE YWQN-RELATED"/>
    <property type="match status" value="1"/>
</dbReference>
<keyword evidence="5" id="KW-1185">Reference proteome</keyword>
<gene>
    <name evidence="4" type="ORF">JCM10512_3851</name>
</gene>
<sequence>MININDHDIQFFENKYYERSDNPEDADDAIRIIHKMAAADVIVLSSPVYFYSMTGQMKTLIDRVFKYEKDLKSKEFYYIITATDNNEEALEGTIQGFRGFIHCLYDSREIGIVRGFGARDSGSILKKPTAVQEAYEFGKNA</sequence>
<dbReference type="InterPro" id="IPR051796">
    <property type="entry name" value="ISF_SsuE-like"/>
</dbReference>
<feature type="domain" description="NADPH-dependent FMN reductase-like" evidence="3">
    <location>
        <begin position="2"/>
        <end position="93"/>
    </location>
</feature>
<dbReference type="Pfam" id="PF03358">
    <property type="entry name" value="FMN_red"/>
    <property type="match status" value="1"/>
</dbReference>
<dbReference type="InterPro" id="IPR005025">
    <property type="entry name" value="FMN_Rdtase-like_dom"/>
</dbReference>
<proteinExistence type="predicted"/>
<name>W4UWW5_9BACE</name>